<evidence type="ECO:0008006" key="4">
    <source>
        <dbReference type="Google" id="ProtNLM"/>
    </source>
</evidence>
<accession>A0A1F8B9S6</accession>
<gene>
    <name evidence="2" type="ORF">A2892_01910</name>
</gene>
<evidence type="ECO:0000256" key="1">
    <source>
        <dbReference type="SAM" id="Phobius"/>
    </source>
</evidence>
<proteinExistence type="predicted"/>
<dbReference type="Proteomes" id="UP000176404">
    <property type="component" value="Unassembled WGS sequence"/>
</dbReference>
<keyword evidence="1" id="KW-1133">Transmembrane helix</keyword>
<evidence type="ECO:0000313" key="2">
    <source>
        <dbReference type="EMBL" id="OGM60777.1"/>
    </source>
</evidence>
<dbReference type="AlphaFoldDB" id="A0A1F8B9S6"/>
<feature type="transmembrane region" description="Helical" evidence="1">
    <location>
        <begin position="78"/>
        <end position="96"/>
    </location>
</feature>
<evidence type="ECO:0000313" key="3">
    <source>
        <dbReference type="Proteomes" id="UP000176404"/>
    </source>
</evidence>
<keyword evidence="1" id="KW-0812">Transmembrane</keyword>
<sequence>MKTVVICGSRRFKKEIREFGSKLIKAGIVVFSPYLHEGKDEWDKLSLQYKKFVALGLTHNHFYKIRMADVVFVYNKDGYAGVSTALSLGMLLLLGSQFTPYRIKMKNFAD</sequence>
<dbReference type="EMBL" id="MGHD01000003">
    <property type="protein sequence ID" value="OGM60777.1"/>
    <property type="molecule type" value="Genomic_DNA"/>
</dbReference>
<reference evidence="2 3" key="1">
    <citation type="journal article" date="2016" name="Nat. Commun.">
        <title>Thousands of microbial genomes shed light on interconnected biogeochemical processes in an aquifer system.</title>
        <authorList>
            <person name="Anantharaman K."/>
            <person name="Brown C.T."/>
            <person name="Hug L.A."/>
            <person name="Sharon I."/>
            <person name="Castelle C.J."/>
            <person name="Probst A.J."/>
            <person name="Thomas B.C."/>
            <person name="Singh A."/>
            <person name="Wilkins M.J."/>
            <person name="Karaoz U."/>
            <person name="Brodie E.L."/>
            <person name="Williams K.H."/>
            <person name="Hubbard S.S."/>
            <person name="Banfield J.F."/>
        </authorList>
    </citation>
    <scope>NUCLEOTIDE SEQUENCE [LARGE SCALE GENOMIC DNA]</scope>
</reference>
<name>A0A1F8B9S6_9BACT</name>
<organism evidence="2 3">
    <name type="scientific">Candidatus Woesebacteria bacterium RIFCSPLOWO2_01_FULL_39_10b</name>
    <dbReference type="NCBI Taxonomy" id="1802517"/>
    <lineage>
        <taxon>Bacteria</taxon>
        <taxon>Candidatus Woeseibacteriota</taxon>
    </lineage>
</organism>
<keyword evidence="1" id="KW-0472">Membrane</keyword>
<dbReference type="STRING" id="1802517.A2892_01910"/>
<protein>
    <recommendedName>
        <fullName evidence="4">MazG nucleotide pyrophosphohydrolase</fullName>
    </recommendedName>
</protein>
<comment type="caution">
    <text evidence="2">The sequence shown here is derived from an EMBL/GenBank/DDBJ whole genome shotgun (WGS) entry which is preliminary data.</text>
</comment>